<reference key="1">
    <citation type="submission" date="2010-11" db="EMBL/GenBank/DDBJ databases">
        <title>The complete sequence of chromosome of Isophaera pallida ATCC 43644.</title>
        <authorList>
            <consortium name="US DOE Joint Genome Institute (JGI-PGF)"/>
            <person name="Lucas S."/>
            <person name="Copeland A."/>
            <person name="Lapidus A."/>
            <person name="Bruce D."/>
            <person name="Goodwin L."/>
            <person name="Pitluck S."/>
            <person name="Kyrpides N."/>
            <person name="Mavromatis K."/>
            <person name="Pagani I."/>
            <person name="Ivanova N."/>
            <person name="Saunders E."/>
            <person name="Brettin T."/>
            <person name="Detter J.C."/>
            <person name="Han C."/>
            <person name="Tapia R."/>
            <person name="Land M."/>
            <person name="Hauser L."/>
            <person name="Markowitz V."/>
            <person name="Cheng J.-F."/>
            <person name="Hugenholtz P."/>
            <person name="Woyke T."/>
            <person name="Wu D."/>
            <person name="Eisen J.A."/>
        </authorList>
    </citation>
    <scope>NUCLEOTIDE SEQUENCE</scope>
    <source>
        <strain>ATCC 43644</strain>
    </source>
</reference>
<dbReference type="HOGENOM" id="CLU_493300_0_0_0"/>
<dbReference type="PROSITE" id="PS00108">
    <property type="entry name" value="PROTEIN_KINASE_ST"/>
    <property type="match status" value="1"/>
</dbReference>
<dbReference type="GO" id="GO:0004674">
    <property type="term" value="F:protein serine/threonine kinase activity"/>
    <property type="evidence" value="ECO:0007669"/>
    <property type="project" value="UniProtKB-KW"/>
</dbReference>
<dbReference type="InParanoid" id="E8R619"/>
<feature type="compositionally biased region" description="Low complexity" evidence="8">
    <location>
        <begin position="428"/>
        <end position="448"/>
    </location>
</feature>
<evidence type="ECO:0000256" key="2">
    <source>
        <dbReference type="ARBA" id="ARBA00022527"/>
    </source>
</evidence>
<dbReference type="InterPro" id="IPR011009">
    <property type="entry name" value="Kinase-like_dom_sf"/>
</dbReference>
<keyword evidence="3" id="KW-0808">Transferase</keyword>
<dbReference type="SMART" id="SM00220">
    <property type="entry name" value="S_TKc"/>
    <property type="match status" value="1"/>
</dbReference>
<keyword evidence="4 7" id="KW-0547">Nucleotide-binding</keyword>
<feature type="region of interest" description="Disordered" evidence="8">
    <location>
        <begin position="532"/>
        <end position="552"/>
    </location>
</feature>
<dbReference type="RefSeq" id="WP_013566209.1">
    <property type="nucleotide sequence ID" value="NC_014962.1"/>
</dbReference>
<evidence type="ECO:0000256" key="7">
    <source>
        <dbReference type="PROSITE-ProRule" id="PRU10141"/>
    </source>
</evidence>
<feature type="transmembrane region" description="Helical" evidence="9">
    <location>
        <begin position="506"/>
        <end position="528"/>
    </location>
</feature>
<organism evidence="11 12">
    <name type="scientific">Isosphaera pallida (strain ATCC 43644 / DSM 9630 / IS1B)</name>
    <dbReference type="NCBI Taxonomy" id="575540"/>
    <lineage>
        <taxon>Bacteria</taxon>
        <taxon>Pseudomonadati</taxon>
        <taxon>Planctomycetota</taxon>
        <taxon>Planctomycetia</taxon>
        <taxon>Isosphaerales</taxon>
        <taxon>Isosphaeraceae</taxon>
        <taxon>Isosphaera</taxon>
    </lineage>
</organism>
<dbReference type="Pfam" id="PF00069">
    <property type="entry name" value="Pkinase"/>
    <property type="match status" value="1"/>
</dbReference>
<dbReference type="EMBL" id="CP002353">
    <property type="protein sequence ID" value="ADV63921.1"/>
    <property type="molecule type" value="Genomic_DNA"/>
</dbReference>
<evidence type="ECO:0000256" key="3">
    <source>
        <dbReference type="ARBA" id="ARBA00022679"/>
    </source>
</evidence>
<evidence type="ECO:0000256" key="4">
    <source>
        <dbReference type="ARBA" id="ARBA00022741"/>
    </source>
</evidence>
<keyword evidence="6 7" id="KW-0067">ATP-binding</keyword>
<feature type="region of interest" description="Disordered" evidence="8">
    <location>
        <begin position="1"/>
        <end position="28"/>
    </location>
</feature>
<accession>E8R619</accession>
<feature type="compositionally biased region" description="Pro residues" evidence="8">
    <location>
        <begin position="329"/>
        <end position="341"/>
    </location>
</feature>
<dbReference type="FunFam" id="1.10.510.10:FF:000021">
    <property type="entry name" value="Serine/threonine protein kinase"/>
    <property type="match status" value="1"/>
</dbReference>
<dbReference type="Gene3D" id="1.10.510.10">
    <property type="entry name" value="Transferase(Phosphotransferase) domain 1"/>
    <property type="match status" value="1"/>
</dbReference>
<feature type="region of interest" description="Disordered" evidence="8">
    <location>
        <begin position="322"/>
        <end position="350"/>
    </location>
</feature>
<feature type="domain" description="Protein kinase" evidence="10">
    <location>
        <begin position="56"/>
        <end position="315"/>
    </location>
</feature>
<keyword evidence="9" id="KW-1133">Transmembrane helix</keyword>
<keyword evidence="5 11" id="KW-0418">Kinase</keyword>
<dbReference type="InterPro" id="IPR000719">
    <property type="entry name" value="Prot_kinase_dom"/>
</dbReference>
<proteinExistence type="predicted"/>
<dbReference type="PROSITE" id="PS50011">
    <property type="entry name" value="PROTEIN_KINASE_DOM"/>
    <property type="match status" value="1"/>
</dbReference>
<evidence type="ECO:0000256" key="6">
    <source>
        <dbReference type="ARBA" id="ARBA00022840"/>
    </source>
</evidence>
<evidence type="ECO:0000259" key="10">
    <source>
        <dbReference type="PROSITE" id="PS50011"/>
    </source>
</evidence>
<keyword evidence="12" id="KW-1185">Reference proteome</keyword>
<dbReference type="OrthoDB" id="207139at2"/>
<evidence type="ECO:0000256" key="8">
    <source>
        <dbReference type="SAM" id="MobiDB-lite"/>
    </source>
</evidence>
<dbReference type="EC" id="2.7.11.1" evidence="1"/>
<keyword evidence="2 11" id="KW-0723">Serine/threonine-protein kinase</keyword>
<dbReference type="KEGG" id="ipa:Isop_3359"/>
<reference evidence="11 12" key="2">
    <citation type="journal article" date="2011" name="Stand. Genomic Sci.">
        <title>Complete genome sequence of Isosphaera pallida type strain (IS1B).</title>
        <authorList>
            <consortium name="US DOE Joint Genome Institute (JGI-PGF)"/>
            <person name="Goker M."/>
            <person name="Cleland D."/>
            <person name="Saunders E."/>
            <person name="Lapidus A."/>
            <person name="Nolan M."/>
            <person name="Lucas S."/>
            <person name="Hammon N."/>
            <person name="Deshpande S."/>
            <person name="Cheng J.F."/>
            <person name="Tapia R."/>
            <person name="Han C."/>
            <person name="Goodwin L."/>
            <person name="Pitluck S."/>
            <person name="Liolios K."/>
            <person name="Pagani I."/>
            <person name="Ivanova N."/>
            <person name="Mavromatis K."/>
            <person name="Pati A."/>
            <person name="Chen A."/>
            <person name="Palaniappan K."/>
            <person name="Land M."/>
            <person name="Hauser L."/>
            <person name="Chang Y.J."/>
            <person name="Jeffries C.D."/>
            <person name="Detter J.C."/>
            <person name="Beck B."/>
            <person name="Woyke T."/>
            <person name="Bristow J."/>
            <person name="Eisen J.A."/>
            <person name="Markowitz V."/>
            <person name="Hugenholtz P."/>
            <person name="Kyrpides N.C."/>
            <person name="Klenk H.P."/>
        </authorList>
    </citation>
    <scope>NUCLEOTIDE SEQUENCE [LARGE SCALE GENOMIC DNA]</scope>
    <source>
        <strain evidence="12">ATCC 43644 / DSM 9630 / IS1B</strain>
    </source>
</reference>
<sequence length="552" mass="59248">MTPRPQDSANTSVSASAKSSPQDREASLGSMSAVEDFASLGGGGTISGDRPVLGDYEVLELLGKGGMSLVARGRHRPTGLIVALKILPKELARKPTTLQRFLNEARLLASLSHPNVVELLDVGHAQDRHFLVFEYVNGGDLSRYVKKHGSMPVARVIEVAIQTAEALDHAAQAGLVHRDIKPGNLLITSEGQVKLADLGLARTILDDERLTREGTTIGTIDYMAPEQARDSHAATIRSDIYSLGCTLYYLLTGSPPYVADKISEKVLLHIRGDIPDVRKVRPDVPPEFAAILKTMMAKSPERRYDSYRQLIQALRSLSATRPTAEFPVAPKPPSRSAPPEMPSDSESEFDLGASSVGTVVELVPGSRSADNAAAFASPNQPFSFGDDPGFEDELPAVTPLASSSLAGSSSRSGSSSAPAATDLNHTQPSPRSSRASTEAASSKSSRSTRSAKRNRSIHKVRPKDLSAETDDFHPLSPAPLPSPPSYGMFGYHPSEARSRDDNELRVMVMVMGGVLLALVVGFLTISILNSRRWSSEVPPPPPSLNRVDFTPR</sequence>
<dbReference type="AlphaFoldDB" id="E8R619"/>
<feature type="compositionally biased region" description="Basic and acidic residues" evidence="8">
    <location>
        <begin position="462"/>
        <end position="473"/>
    </location>
</feature>
<evidence type="ECO:0000313" key="11">
    <source>
        <dbReference type="EMBL" id="ADV63921.1"/>
    </source>
</evidence>
<evidence type="ECO:0000256" key="5">
    <source>
        <dbReference type="ARBA" id="ARBA00022777"/>
    </source>
</evidence>
<dbReference type="Gene3D" id="3.30.200.20">
    <property type="entry name" value="Phosphorylase Kinase, domain 1"/>
    <property type="match status" value="1"/>
</dbReference>
<gene>
    <name evidence="11" type="ordered locus">Isop_3359</name>
</gene>
<dbReference type="STRING" id="575540.Isop_3359"/>
<evidence type="ECO:0000313" key="12">
    <source>
        <dbReference type="Proteomes" id="UP000008631"/>
    </source>
</evidence>
<protein>
    <recommendedName>
        <fullName evidence="1">non-specific serine/threonine protein kinase</fullName>
        <ecNumber evidence="1">2.7.11.1</ecNumber>
    </recommendedName>
</protein>
<dbReference type="GO" id="GO:0005524">
    <property type="term" value="F:ATP binding"/>
    <property type="evidence" value="ECO:0007669"/>
    <property type="project" value="UniProtKB-UniRule"/>
</dbReference>
<feature type="region of interest" description="Disordered" evidence="8">
    <location>
        <begin position="401"/>
        <end position="484"/>
    </location>
</feature>
<feature type="binding site" evidence="7">
    <location>
        <position position="94"/>
    </location>
    <ligand>
        <name>ATP</name>
        <dbReference type="ChEBI" id="CHEBI:30616"/>
    </ligand>
</feature>
<feature type="compositionally biased region" description="Low complexity" evidence="8">
    <location>
        <begin position="401"/>
        <end position="420"/>
    </location>
</feature>
<dbReference type="Proteomes" id="UP000008631">
    <property type="component" value="Chromosome"/>
</dbReference>
<keyword evidence="9" id="KW-0812">Transmembrane</keyword>
<dbReference type="PROSITE" id="PS00107">
    <property type="entry name" value="PROTEIN_KINASE_ATP"/>
    <property type="match status" value="1"/>
</dbReference>
<feature type="compositionally biased region" description="Polar residues" evidence="8">
    <location>
        <begin position="1"/>
        <end position="20"/>
    </location>
</feature>
<evidence type="ECO:0000256" key="9">
    <source>
        <dbReference type="SAM" id="Phobius"/>
    </source>
</evidence>
<dbReference type="eggNOG" id="COG0515">
    <property type="taxonomic scope" value="Bacteria"/>
</dbReference>
<feature type="compositionally biased region" description="Basic residues" evidence="8">
    <location>
        <begin position="449"/>
        <end position="461"/>
    </location>
</feature>
<dbReference type="InterPro" id="IPR008271">
    <property type="entry name" value="Ser/Thr_kinase_AS"/>
</dbReference>
<dbReference type="PANTHER" id="PTHR43289:SF6">
    <property type="entry name" value="SERINE_THREONINE-PROTEIN KINASE NEKL-3"/>
    <property type="match status" value="1"/>
</dbReference>
<evidence type="ECO:0000256" key="1">
    <source>
        <dbReference type="ARBA" id="ARBA00012513"/>
    </source>
</evidence>
<name>E8R619_ISOPI</name>
<dbReference type="CDD" id="cd14014">
    <property type="entry name" value="STKc_PknB_like"/>
    <property type="match status" value="1"/>
</dbReference>
<dbReference type="PANTHER" id="PTHR43289">
    <property type="entry name" value="MITOGEN-ACTIVATED PROTEIN KINASE KINASE KINASE 20-RELATED"/>
    <property type="match status" value="1"/>
</dbReference>
<dbReference type="InterPro" id="IPR017441">
    <property type="entry name" value="Protein_kinase_ATP_BS"/>
</dbReference>
<keyword evidence="9" id="KW-0472">Membrane</keyword>
<dbReference type="SUPFAM" id="SSF56112">
    <property type="entry name" value="Protein kinase-like (PK-like)"/>
    <property type="match status" value="1"/>
</dbReference>